<comment type="similarity">
    <text evidence="1">Belongs to the AfsR/DnrI/RedD regulatory family.</text>
</comment>
<evidence type="ECO:0000259" key="6">
    <source>
        <dbReference type="SMART" id="SM00862"/>
    </source>
</evidence>
<keyword evidence="9" id="KW-1185">Reference proteome</keyword>
<sequence>MDHLPPRLLFQVLGPLQLTVDGRCVPLRGTRLQTTLGLLLSQPNKAVSDSHLIDGLWPENPPPSAAANLRAYIRSLRQLLGDPQRVARMSRGYLLRAEPHEIDVLHFAELTAQSDHFIEQGDIRRAADLLRQALDKWSGPAYSGLHASGPLRTEAAVLEEQRFRSAHRWVELEIKLGHHAEMIPILLQLIEDFPLREKLRAQLMEALYRADRQAEALEVYRETRALFIESLGIEPGQELRELEQLVLRGGSLAEAEPAEPVVTSPPRNIVPADTADFTGRDKEVALLSEWLTGSPGGTPPIVVVSARGGAGKTTLAVHMANRLRNRFPDGQIYVHLRGAETTHRTMPEVALASMLRALGVPDTRIPENHDERGGMLRAILSDRRVLLIIDDAGDESQVMPLIPGMGGCAMLVTSRRRLTAIPGARLLELEPFTEDQALRFLRHMVGSNRMDADSKASLALTRLCGRHPLALRIAGARLAARPHWSLARMVSRLTDEHRRFDELVHGELDVRANLMVSYRALQPRARLLLMLLGALDAVDLEEWVAVTLLDSSFLEAEDLLDQLVDSHLVNTATTPSGRVRYSLHDLIRIFARERAQQELAPDDLREALQRAFGALLTVTEHAHTLLAGRDHLVVHSNAPRWEVGPEVLDDIVTDPVAWCETELTNISAAVQQTAALGLDELCWDIAVTAAPLLEVRRHLDEWQHMHEIALATVRAAGNPRGEAVILTELGELSLGLHDHRRAVDFLEDAARILTGLQDRHAHALAQLKLAALDRLGGRLDMALRRAQDSVTVLNDLGDLGNQALALRQIGQIHTQLGEHCRAREHFERALSAAEQAGASRLVQQINYRLGELDVECERPQASVPRFEAVLDFCRSIGDRVGMAYAFYGLGRAQAAMGRLQESGQTLALALTHAEDTNERIVEAEIHQYLGKLAHARGRAAEAAGQFHIAGVIFRELGVVPRKDDAFP</sequence>
<dbReference type="Gene3D" id="1.25.40.10">
    <property type="entry name" value="Tetratricopeptide repeat domain"/>
    <property type="match status" value="2"/>
</dbReference>
<evidence type="ECO:0000256" key="5">
    <source>
        <dbReference type="PROSITE-ProRule" id="PRU00339"/>
    </source>
</evidence>
<dbReference type="InterPro" id="IPR027417">
    <property type="entry name" value="P-loop_NTPase"/>
</dbReference>
<feature type="repeat" description="TPR" evidence="5">
    <location>
        <begin position="803"/>
        <end position="836"/>
    </location>
</feature>
<evidence type="ECO:0000313" key="9">
    <source>
        <dbReference type="Proteomes" id="UP001595698"/>
    </source>
</evidence>
<proteinExistence type="inferred from homology"/>
<evidence type="ECO:0000256" key="2">
    <source>
        <dbReference type="ARBA" id="ARBA00023015"/>
    </source>
</evidence>
<dbReference type="PANTHER" id="PTHR35807">
    <property type="entry name" value="TRANSCRIPTIONAL REGULATOR REDD-RELATED"/>
    <property type="match status" value="1"/>
</dbReference>
<dbReference type="InterPro" id="IPR019734">
    <property type="entry name" value="TPR_rpt"/>
</dbReference>
<organism evidence="8 9">
    <name type="scientific">Streptosporangium jomthongense</name>
    <dbReference type="NCBI Taxonomy" id="1193683"/>
    <lineage>
        <taxon>Bacteria</taxon>
        <taxon>Bacillati</taxon>
        <taxon>Actinomycetota</taxon>
        <taxon>Actinomycetes</taxon>
        <taxon>Streptosporangiales</taxon>
        <taxon>Streptosporangiaceae</taxon>
        <taxon>Streptosporangium</taxon>
    </lineage>
</organism>
<reference evidence="9" key="1">
    <citation type="journal article" date="2019" name="Int. J. Syst. Evol. Microbiol.">
        <title>The Global Catalogue of Microorganisms (GCM) 10K type strain sequencing project: providing services to taxonomists for standard genome sequencing and annotation.</title>
        <authorList>
            <consortium name="The Broad Institute Genomics Platform"/>
            <consortium name="The Broad Institute Genome Sequencing Center for Infectious Disease"/>
            <person name="Wu L."/>
            <person name="Ma J."/>
        </authorList>
    </citation>
    <scope>NUCLEOTIDE SEQUENCE [LARGE SCALE GENOMIC DNA]</scope>
    <source>
        <strain evidence="9">TBRC 7912</strain>
    </source>
</reference>
<dbReference type="PROSITE" id="PS50005">
    <property type="entry name" value="TPR"/>
    <property type="match status" value="1"/>
</dbReference>
<dbReference type="PRINTS" id="PR00364">
    <property type="entry name" value="DISEASERSIST"/>
</dbReference>
<keyword evidence="4" id="KW-0804">Transcription</keyword>
<feature type="domain" description="OmpR/PhoB-type" evidence="6">
    <location>
        <begin position="22"/>
        <end position="95"/>
    </location>
</feature>
<dbReference type="Gene3D" id="3.40.50.300">
    <property type="entry name" value="P-loop containing nucleotide triphosphate hydrolases"/>
    <property type="match status" value="1"/>
</dbReference>
<dbReference type="InterPro" id="IPR036388">
    <property type="entry name" value="WH-like_DNA-bd_sf"/>
</dbReference>
<dbReference type="InterPro" id="IPR002182">
    <property type="entry name" value="NB-ARC"/>
</dbReference>
<gene>
    <name evidence="8" type="ORF">ACFOYY_03640</name>
</gene>
<dbReference type="Pfam" id="PF03704">
    <property type="entry name" value="BTAD"/>
    <property type="match status" value="1"/>
</dbReference>
<evidence type="ECO:0000256" key="3">
    <source>
        <dbReference type="ARBA" id="ARBA00023125"/>
    </source>
</evidence>
<dbReference type="PANTHER" id="PTHR35807:SF1">
    <property type="entry name" value="TRANSCRIPTIONAL REGULATOR REDD"/>
    <property type="match status" value="1"/>
</dbReference>
<dbReference type="Gene3D" id="1.10.10.10">
    <property type="entry name" value="Winged helix-like DNA-binding domain superfamily/Winged helix DNA-binding domain"/>
    <property type="match status" value="2"/>
</dbReference>
<dbReference type="EMBL" id="JBHSBC010000002">
    <property type="protein sequence ID" value="MFC3979198.1"/>
    <property type="molecule type" value="Genomic_DNA"/>
</dbReference>
<dbReference type="SUPFAM" id="SSF52540">
    <property type="entry name" value="P-loop containing nucleoside triphosphate hydrolases"/>
    <property type="match status" value="1"/>
</dbReference>
<dbReference type="SUPFAM" id="SSF48452">
    <property type="entry name" value="TPR-like"/>
    <property type="match status" value="3"/>
</dbReference>
<name>A0ABV8ES56_9ACTN</name>
<dbReference type="InterPro" id="IPR011990">
    <property type="entry name" value="TPR-like_helical_dom_sf"/>
</dbReference>
<accession>A0ABV8ES56</accession>
<dbReference type="Proteomes" id="UP001595698">
    <property type="component" value="Unassembled WGS sequence"/>
</dbReference>
<dbReference type="SUPFAM" id="SSF46894">
    <property type="entry name" value="C-terminal effector domain of the bipartite response regulators"/>
    <property type="match status" value="1"/>
</dbReference>
<dbReference type="InterPro" id="IPR051677">
    <property type="entry name" value="AfsR-DnrI-RedD_regulator"/>
</dbReference>
<dbReference type="Pfam" id="PF00931">
    <property type="entry name" value="NB-ARC"/>
    <property type="match status" value="1"/>
</dbReference>
<comment type="caution">
    <text evidence="8">The sequence shown here is derived from an EMBL/GenBank/DDBJ whole genome shotgun (WGS) entry which is preliminary data.</text>
</comment>
<dbReference type="CDD" id="cd15831">
    <property type="entry name" value="BTAD"/>
    <property type="match status" value="1"/>
</dbReference>
<evidence type="ECO:0000313" key="8">
    <source>
        <dbReference type="EMBL" id="MFC3979198.1"/>
    </source>
</evidence>
<keyword evidence="2" id="KW-0805">Transcription regulation</keyword>
<keyword evidence="5" id="KW-0802">TPR repeat</keyword>
<dbReference type="SMART" id="SM01043">
    <property type="entry name" value="BTAD"/>
    <property type="match status" value="1"/>
</dbReference>
<evidence type="ECO:0000259" key="7">
    <source>
        <dbReference type="SMART" id="SM01043"/>
    </source>
</evidence>
<dbReference type="InterPro" id="IPR005158">
    <property type="entry name" value="BTAD"/>
</dbReference>
<keyword evidence="3" id="KW-0238">DNA-binding</keyword>
<dbReference type="InterPro" id="IPR001867">
    <property type="entry name" value="OmpR/PhoB-type_DNA-bd"/>
</dbReference>
<protein>
    <submittedName>
        <fullName evidence="8">BTAD domain-containing putative transcriptional regulator</fullName>
    </submittedName>
</protein>
<dbReference type="InterPro" id="IPR016032">
    <property type="entry name" value="Sig_transdc_resp-reg_C-effctor"/>
</dbReference>
<dbReference type="SMART" id="SM00862">
    <property type="entry name" value="Trans_reg_C"/>
    <property type="match status" value="1"/>
</dbReference>
<evidence type="ECO:0000256" key="1">
    <source>
        <dbReference type="ARBA" id="ARBA00005820"/>
    </source>
</evidence>
<dbReference type="RefSeq" id="WP_362776142.1">
    <property type="nucleotide sequence ID" value="NZ_JBHSBC010000002.1"/>
</dbReference>
<dbReference type="SMART" id="SM00028">
    <property type="entry name" value="TPR"/>
    <property type="match status" value="3"/>
</dbReference>
<evidence type="ECO:0000256" key="4">
    <source>
        <dbReference type="ARBA" id="ARBA00023163"/>
    </source>
</evidence>
<feature type="domain" description="Bacterial transcriptional activator" evidence="7">
    <location>
        <begin position="102"/>
        <end position="247"/>
    </location>
</feature>